<dbReference type="Gene3D" id="3.20.20.140">
    <property type="entry name" value="Metal-dependent hydrolases"/>
    <property type="match status" value="1"/>
</dbReference>
<dbReference type="PANTHER" id="PTHR43794:SF11">
    <property type="entry name" value="AMIDOHYDROLASE-RELATED DOMAIN-CONTAINING PROTEIN"/>
    <property type="match status" value="1"/>
</dbReference>
<proteinExistence type="predicted"/>
<dbReference type="SUPFAM" id="SSF51338">
    <property type="entry name" value="Composite domain of metallo-dependent hydrolases"/>
    <property type="match status" value="1"/>
</dbReference>
<dbReference type="GO" id="GO:0016810">
    <property type="term" value="F:hydrolase activity, acting on carbon-nitrogen (but not peptide) bonds"/>
    <property type="evidence" value="ECO:0007669"/>
    <property type="project" value="InterPro"/>
</dbReference>
<dbReference type="InterPro" id="IPR032466">
    <property type="entry name" value="Metal_Hydrolase"/>
</dbReference>
<evidence type="ECO:0000313" key="2">
    <source>
        <dbReference type="EMBL" id="HDL90236.1"/>
    </source>
</evidence>
<keyword evidence="1" id="KW-0378">Hydrolase</keyword>
<sequence length="213" mass="23919">MSGLMKCIRAKWVWTTRGWVENGAVLIDSESGTTAAVGSFNELQKDSSLSFDSVADLDGAAIIPGLVNGHTHLELSAIAPMAKPSSYFSWVEKVVEARSRVSEEYLYLAFEKAYKDAFDSGTQFLGDITNMPFEPAKDSFIVWGAPAGNVLHRHIFWELIGFNVDNIIDALDWSQKRMFMEKKYTEKLSLVPHAVYSTSGKLIKQTFHWTRSR</sequence>
<comment type="caution">
    <text evidence="2">The sequence shown here is derived from an EMBL/GenBank/DDBJ whole genome shotgun (WGS) entry which is preliminary data.</text>
</comment>
<dbReference type="InterPro" id="IPR011059">
    <property type="entry name" value="Metal-dep_hydrolase_composite"/>
</dbReference>
<gene>
    <name evidence="2" type="ORF">ENG14_04975</name>
</gene>
<feature type="non-terminal residue" evidence="2">
    <location>
        <position position="213"/>
    </location>
</feature>
<dbReference type="Gene3D" id="2.30.40.10">
    <property type="entry name" value="Urease, subunit C, domain 1"/>
    <property type="match status" value="1"/>
</dbReference>
<organism evidence="2">
    <name type="scientific">Thermodesulforhabdus norvegica</name>
    <dbReference type="NCBI Taxonomy" id="39841"/>
    <lineage>
        <taxon>Bacteria</taxon>
        <taxon>Pseudomonadati</taxon>
        <taxon>Thermodesulfobacteriota</taxon>
        <taxon>Syntrophobacteria</taxon>
        <taxon>Syntrophobacterales</taxon>
        <taxon>Thermodesulforhabdaceae</taxon>
        <taxon>Thermodesulforhabdus</taxon>
    </lineage>
</organism>
<dbReference type="SUPFAM" id="SSF51556">
    <property type="entry name" value="Metallo-dependent hydrolases"/>
    <property type="match status" value="1"/>
</dbReference>
<reference evidence="2" key="1">
    <citation type="journal article" date="2020" name="mSystems">
        <title>Genome- and Community-Level Interaction Insights into Carbon Utilization and Element Cycling Functions of Hydrothermarchaeota in Hydrothermal Sediment.</title>
        <authorList>
            <person name="Zhou Z."/>
            <person name="Liu Y."/>
            <person name="Xu W."/>
            <person name="Pan J."/>
            <person name="Luo Z.H."/>
            <person name="Li M."/>
        </authorList>
    </citation>
    <scope>NUCLEOTIDE SEQUENCE [LARGE SCALE GENOMIC DNA]</scope>
    <source>
        <strain evidence="2">HyVt-19</strain>
    </source>
</reference>
<evidence type="ECO:0000256" key="1">
    <source>
        <dbReference type="ARBA" id="ARBA00022801"/>
    </source>
</evidence>
<protein>
    <submittedName>
        <fullName evidence="2">Uncharacterized protein</fullName>
    </submittedName>
</protein>
<accession>A0A7C1AYN5</accession>
<dbReference type="Proteomes" id="UP000886355">
    <property type="component" value="Unassembled WGS sequence"/>
</dbReference>
<dbReference type="InterPro" id="IPR050287">
    <property type="entry name" value="MTA/SAH_deaminase"/>
</dbReference>
<dbReference type="EMBL" id="DQZW01000235">
    <property type="protein sequence ID" value="HDL90236.1"/>
    <property type="molecule type" value="Genomic_DNA"/>
</dbReference>
<dbReference type="PANTHER" id="PTHR43794">
    <property type="entry name" value="AMINOHYDROLASE SSNA-RELATED"/>
    <property type="match status" value="1"/>
</dbReference>
<dbReference type="AlphaFoldDB" id="A0A7C1AYN5"/>
<name>A0A7C1AYN5_9BACT</name>